<dbReference type="GO" id="GO:0007186">
    <property type="term" value="P:G protein-coupled receptor signaling pathway"/>
    <property type="evidence" value="ECO:0007669"/>
    <property type="project" value="TreeGrafter"/>
</dbReference>
<evidence type="ECO:0000256" key="1">
    <source>
        <dbReference type="ARBA" id="ARBA00004496"/>
    </source>
</evidence>
<comment type="subcellular location">
    <subcellularLocation>
        <location evidence="1">Cytoplasm</location>
    </subcellularLocation>
</comment>
<keyword evidence="9" id="KW-1185">Reference proteome</keyword>
<accession>A0A1I8BTN5</accession>
<dbReference type="OMA" id="PKIMENA"/>
<evidence type="ECO:0000256" key="4">
    <source>
        <dbReference type="ARBA" id="ARBA00023054"/>
    </source>
</evidence>
<feature type="domain" description="PH" evidence="7">
    <location>
        <begin position="81"/>
        <end position="191"/>
    </location>
</feature>
<keyword evidence="4 5" id="KW-0175">Coiled coil</keyword>
<dbReference type="PROSITE" id="PS50010">
    <property type="entry name" value="DH_2"/>
    <property type="match status" value="1"/>
</dbReference>
<feature type="domain" description="DH" evidence="8">
    <location>
        <begin position="1"/>
        <end position="45"/>
    </location>
</feature>
<dbReference type="GO" id="GO:0005737">
    <property type="term" value="C:cytoplasm"/>
    <property type="evidence" value="ECO:0007669"/>
    <property type="project" value="UniProtKB-SubCell"/>
</dbReference>
<dbReference type="Gene3D" id="2.30.29.30">
    <property type="entry name" value="Pleckstrin-homology domain (PH domain)/Phosphotyrosine-binding domain (PTB)"/>
    <property type="match status" value="1"/>
</dbReference>
<dbReference type="InterPro" id="IPR011993">
    <property type="entry name" value="PH-like_dom_sf"/>
</dbReference>
<evidence type="ECO:0000256" key="5">
    <source>
        <dbReference type="SAM" id="Coils"/>
    </source>
</evidence>
<feature type="coiled-coil region" evidence="5">
    <location>
        <begin position="32"/>
        <end position="68"/>
    </location>
</feature>
<evidence type="ECO:0000256" key="6">
    <source>
        <dbReference type="SAM" id="MobiDB-lite"/>
    </source>
</evidence>
<dbReference type="SUPFAM" id="SSF48065">
    <property type="entry name" value="DBL homology domain (DH-domain)"/>
    <property type="match status" value="1"/>
</dbReference>
<feature type="compositionally biased region" description="Low complexity" evidence="6">
    <location>
        <begin position="449"/>
        <end position="461"/>
    </location>
</feature>
<dbReference type="GO" id="GO:0001664">
    <property type="term" value="F:G protein-coupled receptor binding"/>
    <property type="evidence" value="ECO:0007669"/>
    <property type="project" value="TreeGrafter"/>
</dbReference>
<dbReference type="InterPro" id="IPR035899">
    <property type="entry name" value="DBL_dom_sf"/>
</dbReference>
<dbReference type="GO" id="GO:0005085">
    <property type="term" value="F:guanyl-nucleotide exchange factor activity"/>
    <property type="evidence" value="ECO:0007669"/>
    <property type="project" value="InterPro"/>
</dbReference>
<keyword evidence="2" id="KW-0963">Cytoplasm</keyword>
<dbReference type="InterPro" id="IPR000219">
    <property type="entry name" value="DH_dom"/>
</dbReference>
<evidence type="ECO:0000256" key="3">
    <source>
        <dbReference type="ARBA" id="ARBA00022553"/>
    </source>
</evidence>
<dbReference type="PANTHER" id="PTHR45872:SF2">
    <property type="entry name" value="RHO GUANINE NUCLEOTIDE EXCHANGE FACTOR 2, ISOFORM D"/>
    <property type="match status" value="1"/>
</dbReference>
<feature type="compositionally biased region" description="Low complexity" evidence="6">
    <location>
        <begin position="426"/>
        <end position="438"/>
    </location>
</feature>
<dbReference type="PANTHER" id="PTHR45872">
    <property type="entry name" value="RHO GUANINE NUCLEOTIDE EXCHANGE FACTOR 2, ISOFORM D"/>
    <property type="match status" value="1"/>
</dbReference>
<dbReference type="WBParaSite" id="MhA1_Contig586.frz3.gene1">
    <property type="protein sequence ID" value="MhA1_Contig586.frz3.gene1"/>
    <property type="gene ID" value="MhA1_Contig586.frz3.gene1"/>
</dbReference>
<proteinExistence type="predicted"/>
<dbReference type="Pfam" id="PF17838">
    <property type="entry name" value="PH_16"/>
    <property type="match status" value="1"/>
</dbReference>
<evidence type="ECO:0000313" key="10">
    <source>
        <dbReference type="WBParaSite" id="MhA1_Contig586.frz3.gene1"/>
    </source>
</evidence>
<dbReference type="InterPro" id="IPR001849">
    <property type="entry name" value="PH_domain"/>
</dbReference>
<dbReference type="SUPFAM" id="SSF50729">
    <property type="entry name" value="PH domain-like"/>
    <property type="match status" value="1"/>
</dbReference>
<dbReference type="Proteomes" id="UP000095281">
    <property type="component" value="Unplaced"/>
</dbReference>
<sequence length="467" mass="52298">MQRLVKYPLLLETIAKYTREGSEELQQLLHGIERAKRILSVVNSDKRNAENEKRMEELQQRLDFTGCEKSFFQRFDFRAHKLIYDGHLQWRQARGKTLDLHVVLLEHLLVFLTKLGSDSGNASTPQKLQLKIHEAGCIPIMRLSAVEVEEKPGDKRSFNLLYKSDLRVFELVAQTATERKTWFRLIENQVSVTRSSPAPTDFDNILDGILTSGAQQQQNRGTPPPLLAQRANIVDSGLHQVAKVEHVHVLTHPTLVNANEIVIQQPKIMENAQPIIPAAERLRKNDKIIISALAEKHQILAEMLLEDGDKSTVNPKELERITELMTGLSVAELKQRNSKELAMSAIVHGNRLLDCINQGMNNVNKEESKKDSEAETERNLPSVPCYRLTSVAAPLMNHLKETEQNNSRKTASEETLVKSDGCGGQSPVSSRSVVAPRSTPHLTALRATPSNCSSSSSPNSPQTVPFE</sequence>
<evidence type="ECO:0000259" key="7">
    <source>
        <dbReference type="PROSITE" id="PS50003"/>
    </source>
</evidence>
<keyword evidence="3" id="KW-0597">Phosphoprotein</keyword>
<evidence type="ECO:0000313" key="9">
    <source>
        <dbReference type="Proteomes" id="UP000095281"/>
    </source>
</evidence>
<name>A0A1I8BTN5_MELHA</name>
<reference evidence="10" key="1">
    <citation type="submission" date="2016-11" db="UniProtKB">
        <authorList>
            <consortium name="WormBaseParasite"/>
        </authorList>
    </citation>
    <scope>IDENTIFICATION</scope>
</reference>
<evidence type="ECO:0000256" key="2">
    <source>
        <dbReference type="ARBA" id="ARBA00022490"/>
    </source>
</evidence>
<dbReference type="Gene3D" id="1.20.900.10">
    <property type="entry name" value="Dbl homology (DH) domain"/>
    <property type="match status" value="1"/>
</dbReference>
<dbReference type="SMART" id="SM00233">
    <property type="entry name" value="PH"/>
    <property type="match status" value="1"/>
</dbReference>
<protein>
    <submittedName>
        <fullName evidence="10">PH domain-containing protein</fullName>
    </submittedName>
</protein>
<organism evidence="9 10">
    <name type="scientific">Meloidogyne hapla</name>
    <name type="common">Root-knot nematode worm</name>
    <dbReference type="NCBI Taxonomy" id="6305"/>
    <lineage>
        <taxon>Eukaryota</taxon>
        <taxon>Metazoa</taxon>
        <taxon>Ecdysozoa</taxon>
        <taxon>Nematoda</taxon>
        <taxon>Chromadorea</taxon>
        <taxon>Rhabditida</taxon>
        <taxon>Tylenchina</taxon>
        <taxon>Tylenchomorpha</taxon>
        <taxon>Tylenchoidea</taxon>
        <taxon>Meloidogynidae</taxon>
        <taxon>Meloidogyninae</taxon>
        <taxon>Meloidogyne</taxon>
    </lineage>
</organism>
<feature type="region of interest" description="Disordered" evidence="6">
    <location>
        <begin position="401"/>
        <end position="467"/>
    </location>
</feature>
<dbReference type="PROSITE" id="PS50003">
    <property type="entry name" value="PH_DOMAIN"/>
    <property type="match status" value="1"/>
</dbReference>
<dbReference type="AlphaFoldDB" id="A0A1I8BTN5"/>
<dbReference type="InterPro" id="IPR041020">
    <property type="entry name" value="PH_16"/>
</dbReference>
<evidence type="ECO:0000259" key="8">
    <source>
        <dbReference type="PROSITE" id="PS50010"/>
    </source>
</evidence>